<evidence type="ECO:0000313" key="3">
    <source>
        <dbReference type="Proteomes" id="UP000501690"/>
    </source>
</evidence>
<gene>
    <name evidence="2" type="ORF">DEO72_LG5g1689</name>
</gene>
<dbReference type="EMBL" id="CP039349">
    <property type="protein sequence ID" value="QCD93614.1"/>
    <property type="molecule type" value="Genomic_DNA"/>
</dbReference>
<proteinExistence type="predicted"/>
<evidence type="ECO:0000256" key="1">
    <source>
        <dbReference type="SAM" id="MobiDB-lite"/>
    </source>
</evidence>
<reference evidence="2 3" key="1">
    <citation type="submission" date="2019-04" db="EMBL/GenBank/DDBJ databases">
        <title>An improved genome assembly and genetic linkage map for asparagus bean, Vigna unguiculata ssp. sesquipedialis.</title>
        <authorList>
            <person name="Xia Q."/>
            <person name="Zhang R."/>
            <person name="Dong Y."/>
        </authorList>
    </citation>
    <scope>NUCLEOTIDE SEQUENCE [LARGE SCALE GENOMIC DNA]</scope>
    <source>
        <tissue evidence="2">Leaf</tissue>
    </source>
</reference>
<feature type="region of interest" description="Disordered" evidence="1">
    <location>
        <begin position="62"/>
        <end position="89"/>
    </location>
</feature>
<dbReference type="AlphaFoldDB" id="A0A4D6M0K7"/>
<evidence type="ECO:0000313" key="2">
    <source>
        <dbReference type="EMBL" id="QCD93614.1"/>
    </source>
</evidence>
<name>A0A4D6M0K7_VIGUN</name>
<accession>A0A4D6M0K7</accession>
<keyword evidence="3" id="KW-1185">Reference proteome</keyword>
<dbReference type="Proteomes" id="UP000501690">
    <property type="component" value="Linkage Group LG5"/>
</dbReference>
<organism evidence="2 3">
    <name type="scientific">Vigna unguiculata</name>
    <name type="common">Cowpea</name>
    <dbReference type="NCBI Taxonomy" id="3917"/>
    <lineage>
        <taxon>Eukaryota</taxon>
        <taxon>Viridiplantae</taxon>
        <taxon>Streptophyta</taxon>
        <taxon>Embryophyta</taxon>
        <taxon>Tracheophyta</taxon>
        <taxon>Spermatophyta</taxon>
        <taxon>Magnoliopsida</taxon>
        <taxon>eudicotyledons</taxon>
        <taxon>Gunneridae</taxon>
        <taxon>Pentapetalae</taxon>
        <taxon>rosids</taxon>
        <taxon>fabids</taxon>
        <taxon>Fabales</taxon>
        <taxon>Fabaceae</taxon>
        <taxon>Papilionoideae</taxon>
        <taxon>50 kb inversion clade</taxon>
        <taxon>NPAAA clade</taxon>
        <taxon>indigoferoid/millettioid clade</taxon>
        <taxon>Phaseoleae</taxon>
        <taxon>Vigna</taxon>
    </lineage>
</organism>
<sequence length="169" mass="17070">MGYYWGGVSHCLRYVTSSMVKVEVDGWCLRLPLPTMFVARSTLGSYRPTHEPCSYLTSVEGEEKGRVTTTRGGVGTTTRGGVGTRTGDGVGITTGGGVGTITGGGVGTITRGGKGRITGGGVSSKIGTDGDGNGMGTLVEEGDYKGALCVLGIVGGVDVNGIIGGTFIR</sequence>
<protein>
    <submittedName>
        <fullName evidence="2">Uncharacterized protein</fullName>
    </submittedName>
</protein>
<feature type="compositionally biased region" description="Gly residues" evidence="1">
    <location>
        <begin position="72"/>
        <end position="89"/>
    </location>
</feature>